<feature type="domain" description="STAS" evidence="2">
    <location>
        <begin position="132"/>
        <end position="268"/>
    </location>
</feature>
<dbReference type="EMBL" id="CAJNJA010016053">
    <property type="protein sequence ID" value="CAE7373523.1"/>
    <property type="molecule type" value="Genomic_DNA"/>
</dbReference>
<dbReference type="InterPro" id="IPR052706">
    <property type="entry name" value="Membrane-Transporter-like"/>
</dbReference>
<dbReference type="Gene3D" id="3.30.750.24">
    <property type="entry name" value="STAS domain"/>
    <property type="match status" value="1"/>
</dbReference>
<dbReference type="InterPro" id="IPR036513">
    <property type="entry name" value="STAS_dom_sf"/>
</dbReference>
<dbReference type="PANTHER" id="PTHR43310:SF2">
    <property type="entry name" value="SLC26A_SULP TRANSPORTER DOMAIN-CONTAINING PROTEIN"/>
    <property type="match status" value="1"/>
</dbReference>
<name>A0A812PS93_9DINO</name>
<keyword evidence="4" id="KW-1185">Reference proteome</keyword>
<organism evidence="3 4">
    <name type="scientific">Symbiodinium necroappetens</name>
    <dbReference type="NCBI Taxonomy" id="1628268"/>
    <lineage>
        <taxon>Eukaryota</taxon>
        <taxon>Sar</taxon>
        <taxon>Alveolata</taxon>
        <taxon>Dinophyceae</taxon>
        <taxon>Suessiales</taxon>
        <taxon>Symbiodiniaceae</taxon>
        <taxon>Symbiodinium</taxon>
    </lineage>
</organism>
<dbReference type="InterPro" id="IPR002645">
    <property type="entry name" value="STAS_dom"/>
</dbReference>
<reference evidence="3" key="1">
    <citation type="submission" date="2021-02" db="EMBL/GenBank/DDBJ databases">
        <authorList>
            <person name="Dougan E. K."/>
            <person name="Rhodes N."/>
            <person name="Thang M."/>
            <person name="Chan C."/>
        </authorList>
    </citation>
    <scope>NUCLEOTIDE SEQUENCE</scope>
</reference>
<dbReference type="Pfam" id="PF01740">
    <property type="entry name" value="STAS"/>
    <property type="match status" value="1"/>
</dbReference>
<evidence type="ECO:0000259" key="2">
    <source>
        <dbReference type="PROSITE" id="PS50801"/>
    </source>
</evidence>
<dbReference type="AlphaFoldDB" id="A0A812PS93"/>
<evidence type="ECO:0000256" key="1">
    <source>
        <dbReference type="SAM" id="Phobius"/>
    </source>
</evidence>
<accession>A0A812PS93</accession>
<feature type="transmembrane region" description="Helical" evidence="1">
    <location>
        <begin position="51"/>
        <end position="67"/>
    </location>
</feature>
<dbReference type="PROSITE" id="PS50801">
    <property type="entry name" value="STAS"/>
    <property type="match status" value="1"/>
</dbReference>
<dbReference type="OrthoDB" id="420907at2759"/>
<keyword evidence="1" id="KW-0812">Transmembrane</keyword>
<dbReference type="Proteomes" id="UP000601435">
    <property type="component" value="Unassembled WGS sequence"/>
</dbReference>
<protein>
    <submittedName>
        <fullName evidence="3">YGR125W protein</fullName>
    </submittedName>
</protein>
<keyword evidence="1" id="KW-1133">Transmembrane helix</keyword>
<comment type="caution">
    <text evidence="3">The sequence shown here is derived from an EMBL/GenBank/DDBJ whole genome shotgun (WGS) entry which is preliminary data.</text>
</comment>
<sequence>MLLLGFSAAAFVAGGYVVAVLPKLLPGSVLIWLSFELMAFWVWNSRRFLRVYEYCLVWIMVFFYVAVGTAPMMLFGFMAVLGIVSGQLASIPVIRSQKTLGHIRSSVLHTTCDTEYLNRRGAEAEVWTLGTGYLYFASMRQIVEELENFNSQHHLRFTSPSDSEELPDFAFSHAISCEARPHPLYIIMNFDMVQQMECTAVSAFQEVLSVAKELGCTLILAHVQSSLILQMQNFGLPLAELQDQAPAASTAPELLLVAHNLDAAVEWVEEAFLRSYQPAPGQCRGHTHGNLRDLLSRHVDMQSPLAGLHVDFHVWLDGYFPSYNPELLSELVPLLEIRKLQKGDVVYSAPKTRQATCRSSGMVYSAPKFQRQPRGGAWMSEGQSPPLLWLLLGSVEHIWNPENETEQSVRVFQDQNRLEAGSVFEKASIHQRQGSWCAGPFSTARAFLANMAHPGTLRAVDCSTVALLPQEAYDQLSPALRRLLNAYLLRKWPTYLHS</sequence>
<feature type="transmembrane region" description="Helical" evidence="1">
    <location>
        <begin position="29"/>
        <end position="44"/>
    </location>
</feature>
<dbReference type="PANTHER" id="PTHR43310">
    <property type="entry name" value="SULFATE TRANSPORTER YBAR-RELATED"/>
    <property type="match status" value="1"/>
</dbReference>
<keyword evidence="1" id="KW-0472">Membrane</keyword>
<proteinExistence type="predicted"/>
<evidence type="ECO:0000313" key="3">
    <source>
        <dbReference type="EMBL" id="CAE7373523.1"/>
    </source>
</evidence>
<gene>
    <name evidence="3" type="primary">YGR125W</name>
    <name evidence="3" type="ORF">SNEC2469_LOCUS10058</name>
</gene>
<evidence type="ECO:0000313" key="4">
    <source>
        <dbReference type="Proteomes" id="UP000601435"/>
    </source>
</evidence>